<proteinExistence type="inferred from homology"/>
<dbReference type="EMBL" id="OU895877">
    <property type="protein sequence ID" value="CAG9800747.1"/>
    <property type="molecule type" value="Genomic_DNA"/>
</dbReference>
<evidence type="ECO:0000256" key="6">
    <source>
        <dbReference type="ARBA" id="ARBA00022989"/>
    </source>
</evidence>
<dbReference type="Pfam" id="PF01130">
    <property type="entry name" value="CD36"/>
    <property type="match status" value="1"/>
</dbReference>
<dbReference type="GO" id="GO:0005044">
    <property type="term" value="F:scavenger receptor activity"/>
    <property type="evidence" value="ECO:0007669"/>
    <property type="project" value="TreeGrafter"/>
</dbReference>
<keyword evidence="8" id="KW-0325">Glycoprotein</keyword>
<evidence type="ECO:0000256" key="4">
    <source>
        <dbReference type="ARBA" id="ARBA00022475"/>
    </source>
</evidence>
<evidence type="ECO:0000256" key="8">
    <source>
        <dbReference type="ARBA" id="ARBA00023180"/>
    </source>
</evidence>
<dbReference type="InterPro" id="IPR002159">
    <property type="entry name" value="CD36_fam"/>
</dbReference>
<evidence type="ECO:0000313" key="10">
    <source>
        <dbReference type="EMBL" id="CAG9800747.1"/>
    </source>
</evidence>
<evidence type="ECO:0000313" key="11">
    <source>
        <dbReference type="Proteomes" id="UP001153620"/>
    </source>
</evidence>
<keyword evidence="6 9" id="KW-1133">Transmembrane helix</keyword>
<feature type="transmembrane region" description="Helical" evidence="9">
    <location>
        <begin position="436"/>
        <end position="460"/>
    </location>
</feature>
<accession>A0A9N9RQU0</accession>
<reference evidence="10" key="1">
    <citation type="submission" date="2022-01" db="EMBL/GenBank/DDBJ databases">
        <authorList>
            <person name="King R."/>
        </authorList>
    </citation>
    <scope>NUCLEOTIDE SEQUENCE</scope>
</reference>
<dbReference type="PANTHER" id="PTHR11923:SF93">
    <property type="entry name" value="GH07959P-RELATED"/>
    <property type="match status" value="1"/>
</dbReference>
<dbReference type="AlphaFoldDB" id="A0A9N9RQU0"/>
<evidence type="ECO:0000256" key="1">
    <source>
        <dbReference type="ARBA" id="ARBA00003156"/>
    </source>
</evidence>
<dbReference type="OrthoDB" id="514335at2759"/>
<comment type="similarity">
    <text evidence="3">Belongs to the CD36 family.</text>
</comment>
<sequence length="510" mass="59313">MGKVKMYKEKIRMLPNIALMLTCVLFTFFWPNIWNHILFKQFELKPGTFIHKSWKDQPLQHIDIYFFNWTNPEDFTNHSIKPKFEEVGPYRYELRVKKVNITYHDNSTVSYKKLQRFNFLPNQSRGKLTDLITTPNIIALCASNQANSFNIFKLKGVEMSLAFFGQEIHVTKTLSEMLFEGYEDSMVGIATEIGKIMGYEVPFENRFGWMHKRNESTVLSSLFTVDTTTSNLDELRYWTGLFKPKFLETNCSSYIGASGGELFPPDLIKSNKKVSLYSEEMCRNLDLDFEQDTEVNGIAGKKFISGERMIDNGTKFPDNACHCNGECVPSGVLNLTSCRLGNPMFMSYPHFFLGDQFYLDQIEGMNPIKEKHEFYTILEPTTSLPLEAKARVQLNILVKPLPRIKMYRNVQTKFLPILWMEQSFELDNQMTFMVKLMLWTPFIGQMIGCVTIIISTYLIYRLSQSSVKEEKQEYIDENENNKEIKNKKLPELSPLVNCKNISNDNDNIYK</sequence>
<evidence type="ECO:0000256" key="9">
    <source>
        <dbReference type="SAM" id="Phobius"/>
    </source>
</evidence>
<keyword evidence="7 9" id="KW-0472">Membrane</keyword>
<dbReference type="PANTHER" id="PTHR11923">
    <property type="entry name" value="SCAVENGER RECEPTOR CLASS B TYPE-1 SR-B1"/>
    <property type="match status" value="1"/>
</dbReference>
<dbReference type="Proteomes" id="UP001153620">
    <property type="component" value="Chromosome 1"/>
</dbReference>
<gene>
    <name evidence="10" type="ORF">CHIRRI_LOCUS3685</name>
</gene>
<keyword evidence="11" id="KW-1185">Reference proteome</keyword>
<evidence type="ECO:0000256" key="5">
    <source>
        <dbReference type="ARBA" id="ARBA00022692"/>
    </source>
</evidence>
<comment type="subcellular location">
    <subcellularLocation>
        <location evidence="2">Cell membrane</location>
    </subcellularLocation>
</comment>
<keyword evidence="4" id="KW-1003">Cell membrane</keyword>
<dbReference type="GO" id="GO:0005886">
    <property type="term" value="C:plasma membrane"/>
    <property type="evidence" value="ECO:0007669"/>
    <property type="project" value="UniProtKB-SubCell"/>
</dbReference>
<reference evidence="10" key="2">
    <citation type="submission" date="2022-10" db="EMBL/GenBank/DDBJ databases">
        <authorList>
            <consortium name="ENA_rothamsted_submissions"/>
            <consortium name="culmorum"/>
            <person name="King R."/>
        </authorList>
    </citation>
    <scope>NUCLEOTIDE SEQUENCE</scope>
</reference>
<organism evidence="10 11">
    <name type="scientific">Chironomus riparius</name>
    <dbReference type="NCBI Taxonomy" id="315576"/>
    <lineage>
        <taxon>Eukaryota</taxon>
        <taxon>Metazoa</taxon>
        <taxon>Ecdysozoa</taxon>
        <taxon>Arthropoda</taxon>
        <taxon>Hexapoda</taxon>
        <taxon>Insecta</taxon>
        <taxon>Pterygota</taxon>
        <taxon>Neoptera</taxon>
        <taxon>Endopterygota</taxon>
        <taxon>Diptera</taxon>
        <taxon>Nematocera</taxon>
        <taxon>Chironomoidea</taxon>
        <taxon>Chironomidae</taxon>
        <taxon>Chironominae</taxon>
        <taxon>Chironomus</taxon>
    </lineage>
</organism>
<name>A0A9N9RQU0_9DIPT</name>
<dbReference type="PRINTS" id="PR01609">
    <property type="entry name" value="CD36FAMILY"/>
</dbReference>
<keyword evidence="5 9" id="KW-0812">Transmembrane</keyword>
<comment type="function">
    <text evidence="1">Plays an olfactory role that is not restricted to pheromone sensitivity.</text>
</comment>
<evidence type="ECO:0000256" key="3">
    <source>
        <dbReference type="ARBA" id="ARBA00010532"/>
    </source>
</evidence>
<evidence type="ECO:0000256" key="2">
    <source>
        <dbReference type="ARBA" id="ARBA00004236"/>
    </source>
</evidence>
<protein>
    <submittedName>
        <fullName evidence="10">Uncharacterized protein</fullName>
    </submittedName>
</protein>
<dbReference type="GO" id="GO:0005737">
    <property type="term" value="C:cytoplasm"/>
    <property type="evidence" value="ECO:0007669"/>
    <property type="project" value="TreeGrafter"/>
</dbReference>
<evidence type="ECO:0000256" key="7">
    <source>
        <dbReference type="ARBA" id="ARBA00023136"/>
    </source>
</evidence>